<dbReference type="Proteomes" id="UP000036987">
    <property type="component" value="Unassembled WGS sequence"/>
</dbReference>
<feature type="transmembrane region" description="Helical" evidence="2">
    <location>
        <begin position="49"/>
        <end position="71"/>
    </location>
</feature>
<dbReference type="EMBL" id="LFYR01000963">
    <property type="protein sequence ID" value="KMZ66588.1"/>
    <property type="molecule type" value="Genomic_DNA"/>
</dbReference>
<dbReference type="PANTHER" id="PTHR37186">
    <property type="entry name" value="OS06G0524500 PROTEIN"/>
    <property type="match status" value="1"/>
</dbReference>
<evidence type="ECO:0000256" key="2">
    <source>
        <dbReference type="SAM" id="Phobius"/>
    </source>
</evidence>
<comment type="caution">
    <text evidence="3">The sequence shown here is derived from an EMBL/GenBank/DDBJ whole genome shotgun (WGS) entry which is preliminary data.</text>
</comment>
<evidence type="ECO:0008006" key="5">
    <source>
        <dbReference type="Google" id="ProtNLM"/>
    </source>
</evidence>
<keyword evidence="4" id="KW-1185">Reference proteome</keyword>
<dbReference type="OrthoDB" id="1433814at2759"/>
<feature type="region of interest" description="Disordered" evidence="1">
    <location>
        <begin position="1"/>
        <end position="32"/>
    </location>
</feature>
<dbReference type="STRING" id="29655.A0A0K9PBY5"/>
<gene>
    <name evidence="3" type="ORF">ZOSMA_292G00060</name>
</gene>
<keyword evidence="2" id="KW-1133">Transmembrane helix</keyword>
<feature type="region of interest" description="Disordered" evidence="1">
    <location>
        <begin position="85"/>
        <end position="108"/>
    </location>
</feature>
<sequence>MASPKNPPENGFPPLKNKSKYPNPPDAINPDSATLREQLRYARRMYSRWYSSAWGSAILAGLSFFALGWVIKGENPIPSLRPVVEQVKEEGSPPTASPTTTTSNSKRS</sequence>
<keyword evidence="2" id="KW-0472">Membrane</keyword>
<evidence type="ECO:0000256" key="1">
    <source>
        <dbReference type="SAM" id="MobiDB-lite"/>
    </source>
</evidence>
<dbReference type="PANTHER" id="PTHR37186:SF1">
    <property type="entry name" value="OS06G0524500 PROTEIN"/>
    <property type="match status" value="1"/>
</dbReference>
<protein>
    <recommendedName>
        <fullName evidence="5">Transmembrane protein</fullName>
    </recommendedName>
</protein>
<reference evidence="4" key="1">
    <citation type="journal article" date="2016" name="Nature">
        <title>The genome of the seagrass Zostera marina reveals angiosperm adaptation to the sea.</title>
        <authorList>
            <person name="Olsen J.L."/>
            <person name="Rouze P."/>
            <person name="Verhelst B."/>
            <person name="Lin Y.-C."/>
            <person name="Bayer T."/>
            <person name="Collen J."/>
            <person name="Dattolo E."/>
            <person name="De Paoli E."/>
            <person name="Dittami S."/>
            <person name="Maumus F."/>
            <person name="Michel G."/>
            <person name="Kersting A."/>
            <person name="Lauritano C."/>
            <person name="Lohaus R."/>
            <person name="Toepel M."/>
            <person name="Tonon T."/>
            <person name="Vanneste K."/>
            <person name="Amirebrahimi M."/>
            <person name="Brakel J."/>
            <person name="Bostroem C."/>
            <person name="Chovatia M."/>
            <person name="Grimwood J."/>
            <person name="Jenkins J.W."/>
            <person name="Jueterbock A."/>
            <person name="Mraz A."/>
            <person name="Stam W.T."/>
            <person name="Tice H."/>
            <person name="Bornberg-Bauer E."/>
            <person name="Green P.J."/>
            <person name="Pearson G.A."/>
            <person name="Procaccini G."/>
            <person name="Duarte C.M."/>
            <person name="Schmutz J."/>
            <person name="Reusch T.B.H."/>
            <person name="Van de Peer Y."/>
        </authorList>
    </citation>
    <scope>NUCLEOTIDE SEQUENCE [LARGE SCALE GENOMIC DNA]</scope>
    <source>
        <strain evidence="4">cv. Finnish</strain>
    </source>
</reference>
<proteinExistence type="predicted"/>
<dbReference type="OMA" id="RRMYSRW"/>
<name>A0A0K9PBY5_ZOSMR</name>
<accession>A0A0K9PBY5</accession>
<keyword evidence="2" id="KW-0812">Transmembrane</keyword>
<feature type="compositionally biased region" description="Pro residues" evidence="1">
    <location>
        <begin position="1"/>
        <end position="11"/>
    </location>
</feature>
<feature type="compositionally biased region" description="Low complexity" evidence="1">
    <location>
        <begin position="92"/>
        <end position="108"/>
    </location>
</feature>
<dbReference type="AlphaFoldDB" id="A0A0K9PBY5"/>
<evidence type="ECO:0000313" key="3">
    <source>
        <dbReference type="EMBL" id="KMZ66588.1"/>
    </source>
</evidence>
<evidence type="ECO:0000313" key="4">
    <source>
        <dbReference type="Proteomes" id="UP000036987"/>
    </source>
</evidence>
<organism evidence="3 4">
    <name type="scientific">Zostera marina</name>
    <name type="common">Eelgrass</name>
    <dbReference type="NCBI Taxonomy" id="29655"/>
    <lineage>
        <taxon>Eukaryota</taxon>
        <taxon>Viridiplantae</taxon>
        <taxon>Streptophyta</taxon>
        <taxon>Embryophyta</taxon>
        <taxon>Tracheophyta</taxon>
        <taxon>Spermatophyta</taxon>
        <taxon>Magnoliopsida</taxon>
        <taxon>Liliopsida</taxon>
        <taxon>Zosteraceae</taxon>
        <taxon>Zostera</taxon>
    </lineage>
</organism>